<evidence type="ECO:0000256" key="1">
    <source>
        <dbReference type="SAM" id="SignalP"/>
    </source>
</evidence>
<accession>A0AAV5WW03</accession>
<protein>
    <submittedName>
        <fullName evidence="2">Uncharacterized protein</fullName>
    </submittedName>
</protein>
<keyword evidence="3" id="KW-1185">Reference proteome</keyword>
<gene>
    <name evidence="2" type="ORF">PFISCL1PPCAC_26760</name>
</gene>
<dbReference type="AlphaFoldDB" id="A0AAV5WW03"/>
<sequence length="94" mass="10915">SLLSPPLITPLIDPSRMSRLFVLFFLALITLSFSQESSDAAIESWKRSPSAKWMRFGKRSPNAKWMRFGKRSPSDKWMRFGKRSAPLMEDDVEY</sequence>
<comment type="caution">
    <text evidence="2">The sequence shown here is derived from an EMBL/GenBank/DDBJ whole genome shotgun (WGS) entry which is preliminary data.</text>
</comment>
<feature type="non-terminal residue" evidence="2">
    <location>
        <position position="1"/>
    </location>
</feature>
<name>A0AAV5WW03_9BILA</name>
<evidence type="ECO:0000313" key="2">
    <source>
        <dbReference type="EMBL" id="GMT35463.1"/>
    </source>
</evidence>
<evidence type="ECO:0000313" key="3">
    <source>
        <dbReference type="Proteomes" id="UP001432322"/>
    </source>
</evidence>
<feature type="chain" id="PRO_5043887771" evidence="1">
    <location>
        <begin position="35"/>
        <end position="94"/>
    </location>
</feature>
<organism evidence="2 3">
    <name type="scientific">Pristionchus fissidentatus</name>
    <dbReference type="NCBI Taxonomy" id="1538716"/>
    <lineage>
        <taxon>Eukaryota</taxon>
        <taxon>Metazoa</taxon>
        <taxon>Ecdysozoa</taxon>
        <taxon>Nematoda</taxon>
        <taxon>Chromadorea</taxon>
        <taxon>Rhabditida</taxon>
        <taxon>Rhabditina</taxon>
        <taxon>Diplogasteromorpha</taxon>
        <taxon>Diplogasteroidea</taxon>
        <taxon>Neodiplogasteridae</taxon>
        <taxon>Pristionchus</taxon>
    </lineage>
</organism>
<keyword evidence="1" id="KW-0732">Signal</keyword>
<reference evidence="2" key="1">
    <citation type="submission" date="2023-10" db="EMBL/GenBank/DDBJ databases">
        <title>Genome assembly of Pristionchus species.</title>
        <authorList>
            <person name="Yoshida K."/>
            <person name="Sommer R.J."/>
        </authorList>
    </citation>
    <scope>NUCLEOTIDE SEQUENCE</scope>
    <source>
        <strain evidence="2">RS5133</strain>
    </source>
</reference>
<feature type="signal peptide" evidence="1">
    <location>
        <begin position="1"/>
        <end position="34"/>
    </location>
</feature>
<dbReference type="EMBL" id="BTSY01000007">
    <property type="protein sequence ID" value="GMT35463.1"/>
    <property type="molecule type" value="Genomic_DNA"/>
</dbReference>
<dbReference type="Proteomes" id="UP001432322">
    <property type="component" value="Unassembled WGS sequence"/>
</dbReference>
<proteinExistence type="predicted"/>